<keyword evidence="7" id="KW-1185">Reference proteome</keyword>
<evidence type="ECO:0000313" key="7">
    <source>
        <dbReference type="Proteomes" id="UP000761264"/>
    </source>
</evidence>
<feature type="domain" description="Succinylglutamate desuccinylase/Aspartoacylase catalytic" evidence="5">
    <location>
        <begin position="49"/>
        <end position="235"/>
    </location>
</feature>
<dbReference type="GO" id="GO:0016811">
    <property type="term" value="F:hydrolase activity, acting on carbon-nitrogen (but not peptide) bonds, in linear amides"/>
    <property type="evidence" value="ECO:0007669"/>
    <property type="project" value="InterPro"/>
</dbReference>
<dbReference type="Pfam" id="PF24827">
    <property type="entry name" value="AstE_AspA_cat"/>
    <property type="match status" value="1"/>
</dbReference>
<dbReference type="PANTHER" id="PTHR37326">
    <property type="entry name" value="BLL3975 PROTEIN"/>
    <property type="match status" value="1"/>
</dbReference>
<dbReference type="CDD" id="cd06252">
    <property type="entry name" value="M14_ASTE_ASPA-like"/>
    <property type="match status" value="1"/>
</dbReference>
<dbReference type="SUPFAM" id="SSF53187">
    <property type="entry name" value="Zn-dependent exopeptidases"/>
    <property type="match status" value="1"/>
</dbReference>
<dbReference type="Gene3D" id="3.40.630.10">
    <property type="entry name" value="Zn peptidases"/>
    <property type="match status" value="1"/>
</dbReference>
<dbReference type="Proteomes" id="UP000761264">
    <property type="component" value="Unassembled WGS sequence"/>
</dbReference>
<gene>
    <name evidence="6" type="ORF">HBA54_04590</name>
</gene>
<dbReference type="AlphaFoldDB" id="A0A967EV17"/>
<dbReference type="EMBL" id="JAAQPH010000003">
    <property type="protein sequence ID" value="NIA67862.1"/>
    <property type="molecule type" value="Genomic_DNA"/>
</dbReference>
<evidence type="ECO:0000256" key="2">
    <source>
        <dbReference type="ARBA" id="ARBA00022723"/>
    </source>
</evidence>
<organism evidence="6 7">
    <name type="scientific">Pelagibius litoralis</name>
    <dbReference type="NCBI Taxonomy" id="374515"/>
    <lineage>
        <taxon>Bacteria</taxon>
        <taxon>Pseudomonadati</taxon>
        <taxon>Pseudomonadota</taxon>
        <taxon>Alphaproteobacteria</taxon>
        <taxon>Rhodospirillales</taxon>
        <taxon>Rhodovibrionaceae</taxon>
        <taxon>Pelagibius</taxon>
    </lineage>
</organism>
<keyword evidence="4" id="KW-0862">Zinc</keyword>
<proteinExistence type="predicted"/>
<protein>
    <submittedName>
        <fullName evidence="6">Succinylglutamate desuccinylase</fullName>
    </submittedName>
</protein>
<comment type="cofactor">
    <cofactor evidence="1">
        <name>Zn(2+)</name>
        <dbReference type="ChEBI" id="CHEBI:29105"/>
    </cofactor>
</comment>
<evidence type="ECO:0000256" key="3">
    <source>
        <dbReference type="ARBA" id="ARBA00022801"/>
    </source>
</evidence>
<dbReference type="GO" id="GO:0046872">
    <property type="term" value="F:metal ion binding"/>
    <property type="evidence" value="ECO:0007669"/>
    <property type="project" value="UniProtKB-KW"/>
</dbReference>
<evidence type="ECO:0000313" key="6">
    <source>
        <dbReference type="EMBL" id="NIA67862.1"/>
    </source>
</evidence>
<dbReference type="InterPro" id="IPR043795">
    <property type="entry name" value="N-alpha-Ac-DABA-like"/>
</dbReference>
<accession>A0A967EV17</accession>
<dbReference type="PANTHER" id="PTHR37326:SF1">
    <property type="entry name" value="BLL3975 PROTEIN"/>
    <property type="match status" value="1"/>
</dbReference>
<reference evidence="6" key="1">
    <citation type="submission" date="2020-03" db="EMBL/GenBank/DDBJ databases">
        <title>Genome of Pelagibius litoralis DSM 21314T.</title>
        <authorList>
            <person name="Wang G."/>
        </authorList>
    </citation>
    <scope>NUCLEOTIDE SEQUENCE</scope>
    <source>
        <strain evidence="6">DSM 21314</strain>
    </source>
</reference>
<keyword evidence="3" id="KW-0378">Hydrolase</keyword>
<evidence type="ECO:0000256" key="4">
    <source>
        <dbReference type="ARBA" id="ARBA00022833"/>
    </source>
</evidence>
<dbReference type="PIRSF" id="PIRSF039012">
    <property type="entry name" value="ASP"/>
    <property type="match status" value="1"/>
</dbReference>
<evidence type="ECO:0000259" key="5">
    <source>
        <dbReference type="Pfam" id="PF24827"/>
    </source>
</evidence>
<comment type="caution">
    <text evidence="6">The sequence shown here is derived from an EMBL/GenBank/DDBJ whole genome shotgun (WGS) entry which is preliminary data.</text>
</comment>
<keyword evidence="2" id="KW-0479">Metal-binding</keyword>
<name>A0A967EV17_9PROT</name>
<dbReference type="InterPro" id="IPR055438">
    <property type="entry name" value="AstE_AspA_cat"/>
</dbReference>
<dbReference type="GO" id="GO:0016788">
    <property type="term" value="F:hydrolase activity, acting on ester bonds"/>
    <property type="evidence" value="ECO:0007669"/>
    <property type="project" value="InterPro"/>
</dbReference>
<sequence length="336" mass="35527">MLSETRVWSKIDLSKDGKQADCLRLPYSSNLSAYGWLPVPIVCIKNGEGPTALLVAGNHGDEYEGQVALLNLARRLGPGDVRGRIIVLPALNAPAAAAGTRNSPVDGGNLNRSFPGDPYGQPTAMLAHYVDEVLFPTVDIAVDLHSGGRSLEFLPCALMRPGRTPAENRVLKDALRAFAAPISYITSGKGGGGPTTLAAAAERYDVPTIMTELGGGETISRDGLRLAEEGLQRLLVQQGILIAGDLPPGPETRFMEVAGPHYFVYAPEDGLFEPLVALGDTVVPGQTAGRLHFPNAPLKEPVTVPFDAAGLVACRRVPSIAQHGDCLFHLLSDAVD</sequence>
<dbReference type="InterPro" id="IPR053138">
    <property type="entry name" value="N-alpha-Ac-DABA_deacetylase"/>
</dbReference>
<evidence type="ECO:0000256" key="1">
    <source>
        <dbReference type="ARBA" id="ARBA00001947"/>
    </source>
</evidence>
<dbReference type="RefSeq" id="WP_167221865.1">
    <property type="nucleotide sequence ID" value="NZ_JAAQPH010000003.1"/>
</dbReference>